<keyword evidence="5" id="KW-0732">Signal</keyword>
<dbReference type="EMBL" id="CP015124">
    <property type="protein sequence ID" value="ANP36389.1"/>
    <property type="molecule type" value="Genomic_DNA"/>
</dbReference>
<feature type="chain" id="PRO_5008518002" evidence="5">
    <location>
        <begin position="21"/>
        <end position="320"/>
    </location>
</feature>
<evidence type="ECO:0000256" key="3">
    <source>
        <dbReference type="ARBA" id="ARBA00023237"/>
    </source>
</evidence>
<dbReference type="Proteomes" id="UP000092565">
    <property type="component" value="Chromosome"/>
</dbReference>
<dbReference type="SUPFAM" id="SSF103088">
    <property type="entry name" value="OmpA-like"/>
    <property type="match status" value="1"/>
</dbReference>
<comment type="subcellular location">
    <subcellularLocation>
        <location evidence="1">Cell outer membrane</location>
    </subcellularLocation>
</comment>
<dbReference type="AlphaFoldDB" id="A0A1B0ZQD3"/>
<dbReference type="PANTHER" id="PTHR30329">
    <property type="entry name" value="STATOR ELEMENT OF FLAGELLAR MOTOR COMPLEX"/>
    <property type="match status" value="1"/>
</dbReference>
<organism evidence="7 8">
    <name type="scientific">Phaeobacter gallaeciensis</name>
    <dbReference type="NCBI Taxonomy" id="60890"/>
    <lineage>
        <taxon>Bacteria</taxon>
        <taxon>Pseudomonadati</taxon>
        <taxon>Pseudomonadota</taxon>
        <taxon>Alphaproteobacteria</taxon>
        <taxon>Rhodobacterales</taxon>
        <taxon>Roseobacteraceae</taxon>
        <taxon>Phaeobacter</taxon>
    </lineage>
</organism>
<dbReference type="PRINTS" id="PR01021">
    <property type="entry name" value="OMPADOMAIN"/>
</dbReference>
<accession>A0A1B0ZQD3</accession>
<evidence type="ECO:0000256" key="4">
    <source>
        <dbReference type="PROSITE-ProRule" id="PRU00473"/>
    </source>
</evidence>
<protein>
    <submittedName>
        <fullName evidence="7">Cell envelope biogenesis protein OmpA</fullName>
    </submittedName>
</protein>
<dbReference type="InterPro" id="IPR050330">
    <property type="entry name" value="Bact_OuterMem_StrucFunc"/>
</dbReference>
<dbReference type="InterPro" id="IPR006664">
    <property type="entry name" value="OMP_bac"/>
</dbReference>
<feature type="domain" description="OmpA-like" evidence="6">
    <location>
        <begin position="200"/>
        <end position="318"/>
    </location>
</feature>
<evidence type="ECO:0000256" key="2">
    <source>
        <dbReference type="ARBA" id="ARBA00023136"/>
    </source>
</evidence>
<name>A0A1B0ZQD3_9RHOB</name>
<dbReference type="Pfam" id="PF00691">
    <property type="entry name" value="OmpA"/>
    <property type="match status" value="1"/>
</dbReference>
<evidence type="ECO:0000256" key="1">
    <source>
        <dbReference type="ARBA" id="ARBA00004442"/>
    </source>
</evidence>
<evidence type="ECO:0000256" key="5">
    <source>
        <dbReference type="SAM" id="SignalP"/>
    </source>
</evidence>
<keyword evidence="2 4" id="KW-0472">Membrane</keyword>
<gene>
    <name evidence="7" type="ORF">JL2886_01472</name>
</gene>
<dbReference type="CDD" id="cd07185">
    <property type="entry name" value="OmpA_C-like"/>
    <property type="match status" value="1"/>
</dbReference>
<dbReference type="GO" id="GO:0009279">
    <property type="term" value="C:cell outer membrane"/>
    <property type="evidence" value="ECO:0007669"/>
    <property type="project" value="UniProtKB-SubCell"/>
</dbReference>
<dbReference type="InterPro" id="IPR036737">
    <property type="entry name" value="OmpA-like_sf"/>
</dbReference>
<dbReference type="PATRIC" id="fig|60890.4.peg.1447"/>
<proteinExistence type="predicted"/>
<keyword evidence="8" id="KW-1185">Reference proteome</keyword>
<sequence>MAAALFVGAALFVSAPLAQAEMSLPVGAQALALRETPLGTYALPTGPVGADGVPSRAIEGRILRRTYRIRGEATVLQVLAPLREQLLETGYELLFQCEARQCGGFDFRFGIEVVPAPDMAVSIGDYHFLSAVKGESAVTLLASRSGTSAYLQIIEVSPPEAAALELAPSIPAEQAETAEAVGAGTESLPDADPTDLAQALLEQGRAILPGLDFGTGDVALGQGNYESLKALAEFLAEFPDYSVVVVGHTDTVGGLQDNTDLSRRRAEAVKTHLVEKSGVDETRIEVAGVGYLVPVASNLTAEGREANRRVEAVLLPRPKP</sequence>
<reference evidence="7 8" key="1">
    <citation type="submission" date="2016-04" db="EMBL/GenBank/DDBJ databases">
        <authorList>
            <person name="Evans L.H."/>
            <person name="Alamgir A."/>
            <person name="Owens N."/>
            <person name="Weber N.D."/>
            <person name="Virtaneva K."/>
            <person name="Barbian K."/>
            <person name="Babar A."/>
            <person name="Rosenke K."/>
        </authorList>
    </citation>
    <scope>NUCLEOTIDE SEQUENCE [LARGE SCALE GENOMIC DNA]</scope>
    <source>
        <strain evidence="7 8">JL2886</strain>
    </source>
</reference>
<dbReference type="Gene3D" id="3.30.1330.60">
    <property type="entry name" value="OmpA-like domain"/>
    <property type="match status" value="1"/>
</dbReference>
<keyword evidence="3" id="KW-0998">Cell outer membrane</keyword>
<evidence type="ECO:0000313" key="8">
    <source>
        <dbReference type="Proteomes" id="UP000092565"/>
    </source>
</evidence>
<evidence type="ECO:0000313" key="7">
    <source>
        <dbReference type="EMBL" id="ANP36389.1"/>
    </source>
</evidence>
<dbReference type="PANTHER" id="PTHR30329:SF21">
    <property type="entry name" value="LIPOPROTEIN YIAD-RELATED"/>
    <property type="match status" value="1"/>
</dbReference>
<feature type="signal peptide" evidence="5">
    <location>
        <begin position="1"/>
        <end position="20"/>
    </location>
</feature>
<dbReference type="InterPro" id="IPR006665">
    <property type="entry name" value="OmpA-like"/>
</dbReference>
<evidence type="ECO:0000259" key="6">
    <source>
        <dbReference type="PROSITE" id="PS51123"/>
    </source>
</evidence>
<dbReference type="PROSITE" id="PS51123">
    <property type="entry name" value="OMPA_2"/>
    <property type="match status" value="1"/>
</dbReference>